<sequence length="155" mass="17514">MKLKLCDIEIENDGVAKKYYLDILDISAKMGEEKDNQLFQWVKPLHLDDELRNPNPPIVTHACEFGVDVERVLFEEVHSESFSKEIEDSFQVTLNSSQEVDFTSASQSSRPSVVGTYVSSTMAQEVELMMEDEDHGSRKIGQDIGAIGKPKEMNE</sequence>
<evidence type="ECO:0000313" key="3">
    <source>
        <dbReference type="Proteomes" id="UP000288805"/>
    </source>
</evidence>
<dbReference type="AlphaFoldDB" id="A0A438D710"/>
<organism evidence="2 3">
    <name type="scientific">Vitis vinifera</name>
    <name type="common">Grape</name>
    <dbReference type="NCBI Taxonomy" id="29760"/>
    <lineage>
        <taxon>Eukaryota</taxon>
        <taxon>Viridiplantae</taxon>
        <taxon>Streptophyta</taxon>
        <taxon>Embryophyta</taxon>
        <taxon>Tracheophyta</taxon>
        <taxon>Spermatophyta</taxon>
        <taxon>Magnoliopsida</taxon>
        <taxon>eudicotyledons</taxon>
        <taxon>Gunneridae</taxon>
        <taxon>Pentapetalae</taxon>
        <taxon>rosids</taxon>
        <taxon>Vitales</taxon>
        <taxon>Vitaceae</taxon>
        <taxon>Viteae</taxon>
        <taxon>Vitis</taxon>
    </lineage>
</organism>
<gene>
    <name evidence="2" type="ORF">CK203_082873</name>
</gene>
<comment type="caution">
    <text evidence="2">The sequence shown here is derived from an EMBL/GenBank/DDBJ whole genome shotgun (WGS) entry which is preliminary data.</text>
</comment>
<name>A0A438D710_VITVI</name>
<reference evidence="2 3" key="1">
    <citation type="journal article" date="2018" name="PLoS Genet.">
        <title>Population sequencing reveals clonal diversity and ancestral inbreeding in the grapevine cultivar Chardonnay.</title>
        <authorList>
            <person name="Roach M.J."/>
            <person name="Johnson D.L."/>
            <person name="Bohlmann J."/>
            <person name="van Vuuren H.J."/>
            <person name="Jones S.J."/>
            <person name="Pretorius I.S."/>
            <person name="Schmidt S.A."/>
            <person name="Borneman A.R."/>
        </authorList>
    </citation>
    <scope>NUCLEOTIDE SEQUENCE [LARGE SCALE GENOMIC DNA]</scope>
    <source>
        <strain evidence="3">cv. Chardonnay</strain>
        <tissue evidence="2">Leaf</tissue>
    </source>
</reference>
<feature type="region of interest" description="Disordered" evidence="1">
    <location>
        <begin position="133"/>
        <end position="155"/>
    </location>
</feature>
<evidence type="ECO:0000313" key="2">
    <source>
        <dbReference type="EMBL" id="RVW31207.1"/>
    </source>
</evidence>
<proteinExistence type="predicted"/>
<accession>A0A438D710</accession>
<evidence type="ECO:0000256" key="1">
    <source>
        <dbReference type="SAM" id="MobiDB-lite"/>
    </source>
</evidence>
<dbReference type="EMBL" id="QGNW01001764">
    <property type="protein sequence ID" value="RVW31207.1"/>
    <property type="molecule type" value="Genomic_DNA"/>
</dbReference>
<dbReference type="Proteomes" id="UP000288805">
    <property type="component" value="Unassembled WGS sequence"/>
</dbReference>
<protein>
    <submittedName>
        <fullName evidence="2">Uncharacterized protein</fullName>
    </submittedName>
</protein>